<reference evidence="2" key="1">
    <citation type="submission" date="2015-11" db="EMBL/GenBank/DDBJ databases">
        <authorList>
            <person name="Blom J."/>
        </authorList>
    </citation>
    <scope>NUCLEOTIDE SEQUENCE [LARGE SCALE GENOMIC DNA]</scope>
</reference>
<dbReference type="EMBL" id="LN907827">
    <property type="protein sequence ID" value="CUU24899.1"/>
    <property type="molecule type" value="Genomic_DNA"/>
</dbReference>
<accession>A0A0U5L863</accession>
<dbReference type="AlphaFoldDB" id="A0A0U5L863"/>
<name>A0A0U5L863_9GAMM</name>
<protein>
    <submittedName>
        <fullName evidence="1">Uncharacterized protein</fullName>
    </submittedName>
</protein>
<gene>
    <name evidence="1" type="ORF">EM595_2668</name>
</gene>
<proteinExistence type="predicted"/>
<dbReference type="STRING" id="1619313.EM595_2668"/>
<dbReference type="OrthoDB" id="8658956at2"/>
<evidence type="ECO:0000313" key="2">
    <source>
        <dbReference type="Proteomes" id="UP000059419"/>
    </source>
</evidence>
<evidence type="ECO:0000313" key="1">
    <source>
        <dbReference type="EMBL" id="CUU24899.1"/>
    </source>
</evidence>
<sequence length="112" mass="12572">MKELPELTDDAVIDLAREGGVAWIPKLAGERRFALAQLPAPRREQVCDILKKAMPLGAPPGENNPAGRGDQRYFRIQISYETDRQSGDIVILIPEQLAPPELEHLWREGECE</sequence>
<dbReference type="Pfam" id="PF20242">
    <property type="entry name" value="Emfourin"/>
    <property type="match status" value="1"/>
</dbReference>
<dbReference type="PATRIC" id="fig|1619313.3.peg.2775"/>
<dbReference type="KEGG" id="ege:EM595_2668"/>
<organism evidence="1 2">
    <name type="scientific">Duffyella gerundensis</name>
    <dbReference type="NCBI Taxonomy" id="1619313"/>
    <lineage>
        <taxon>Bacteria</taxon>
        <taxon>Pseudomonadati</taxon>
        <taxon>Pseudomonadota</taxon>
        <taxon>Gammaproteobacteria</taxon>
        <taxon>Enterobacterales</taxon>
        <taxon>Erwiniaceae</taxon>
        <taxon>Duffyella</taxon>
    </lineage>
</organism>
<dbReference type="Proteomes" id="UP000059419">
    <property type="component" value="Chromosome 1"/>
</dbReference>
<dbReference type="GeneID" id="84612364"/>
<keyword evidence="2" id="KW-1185">Reference proteome</keyword>
<dbReference type="InterPro" id="IPR049457">
    <property type="entry name" value="Emfourin"/>
</dbReference>
<dbReference type="RefSeq" id="WP_067432852.1">
    <property type="nucleotide sequence ID" value="NZ_CP072598.1"/>
</dbReference>